<evidence type="ECO:0000313" key="5">
    <source>
        <dbReference type="EMBL" id="OPC82345.1"/>
    </source>
</evidence>
<organism evidence="5 6">
    <name type="scientific">Embleya scabrispora</name>
    <dbReference type="NCBI Taxonomy" id="159449"/>
    <lineage>
        <taxon>Bacteria</taxon>
        <taxon>Bacillati</taxon>
        <taxon>Actinomycetota</taxon>
        <taxon>Actinomycetes</taxon>
        <taxon>Kitasatosporales</taxon>
        <taxon>Streptomycetaceae</taxon>
        <taxon>Embleya</taxon>
    </lineage>
</organism>
<dbReference type="Pfam" id="PF00702">
    <property type="entry name" value="Hydrolase"/>
    <property type="match status" value="1"/>
</dbReference>
<dbReference type="InterPro" id="IPR023198">
    <property type="entry name" value="PGP-like_dom2"/>
</dbReference>
<dbReference type="CDD" id="cd07526">
    <property type="entry name" value="HAD_BPGM_like"/>
    <property type="match status" value="1"/>
</dbReference>
<accession>A0A1T3P065</accession>
<dbReference type="AlphaFoldDB" id="A0A1T3P065"/>
<dbReference type="InterPro" id="IPR036412">
    <property type="entry name" value="HAD-like_sf"/>
</dbReference>
<evidence type="ECO:0000313" key="6">
    <source>
        <dbReference type="Proteomes" id="UP000190037"/>
    </source>
</evidence>
<dbReference type="InterPro" id="IPR023214">
    <property type="entry name" value="HAD_sf"/>
</dbReference>
<dbReference type="InterPro" id="IPR006439">
    <property type="entry name" value="HAD-SF_hydro_IA"/>
</dbReference>
<proteinExistence type="inferred from homology"/>
<dbReference type="PANTHER" id="PTHR46193:SF10">
    <property type="entry name" value="6-PHOSPHOGLUCONATE PHOSPHATASE"/>
    <property type="match status" value="1"/>
</dbReference>
<dbReference type="Proteomes" id="UP000190037">
    <property type="component" value="Unassembled WGS sequence"/>
</dbReference>
<dbReference type="InterPro" id="IPR051600">
    <property type="entry name" value="Beta-PGM-like"/>
</dbReference>
<keyword evidence="6" id="KW-1185">Reference proteome</keyword>
<comment type="cofactor">
    <cofactor evidence="1">
        <name>Mg(2+)</name>
        <dbReference type="ChEBI" id="CHEBI:18420"/>
    </cofactor>
</comment>
<sequence>MRPELVLFDNDGVLVDSEPIANRVLAALLTELGVPTAYEDSLRDYLGGTMARVHTIVRERDGVTLPEDFDHVYHERVFAGFRAELEAVPGVVDVLAALDAAGVPYCLASSGTHERIRLALTRTGLIGCFPESVIFSSQDVARGKPAPDLFLHAAATMGVDPARCVVVEDSPLGVEAARAAGMTVYGHAAMTPAERLADADALFKDMADLPELLGI</sequence>
<keyword evidence="4" id="KW-0460">Magnesium</keyword>
<dbReference type="RefSeq" id="WP_078976614.1">
    <property type="nucleotide sequence ID" value="NZ_MWQN01000001.1"/>
</dbReference>
<dbReference type="STRING" id="159449.B4N89_16640"/>
<reference evidence="5 6" key="1">
    <citation type="submission" date="2017-03" db="EMBL/GenBank/DDBJ databases">
        <title>Draft genome sequence of Streptomyces scabrisporus NF3, endophyte isolated from Amphipterygium adstringens.</title>
        <authorList>
            <person name="Vazquez M."/>
            <person name="Ceapa C.D."/>
            <person name="Rodriguez Luna D."/>
            <person name="Sanchez Esquivel S."/>
        </authorList>
    </citation>
    <scope>NUCLEOTIDE SEQUENCE [LARGE SCALE GENOMIC DNA]</scope>
    <source>
        <strain evidence="5 6">NF3</strain>
    </source>
</reference>
<evidence type="ECO:0000256" key="4">
    <source>
        <dbReference type="ARBA" id="ARBA00022842"/>
    </source>
</evidence>
<comment type="caution">
    <text evidence="5">The sequence shown here is derived from an EMBL/GenBank/DDBJ whole genome shotgun (WGS) entry which is preliminary data.</text>
</comment>
<dbReference type="SFLD" id="SFLDS00003">
    <property type="entry name" value="Haloacid_Dehalogenase"/>
    <property type="match status" value="1"/>
</dbReference>
<dbReference type="Gene3D" id="3.40.50.1000">
    <property type="entry name" value="HAD superfamily/HAD-like"/>
    <property type="match status" value="1"/>
</dbReference>
<dbReference type="EMBL" id="MWQN01000001">
    <property type="protein sequence ID" value="OPC82345.1"/>
    <property type="molecule type" value="Genomic_DNA"/>
</dbReference>
<keyword evidence="5" id="KW-0378">Hydrolase</keyword>
<dbReference type="GO" id="GO:0016787">
    <property type="term" value="F:hydrolase activity"/>
    <property type="evidence" value="ECO:0007669"/>
    <property type="project" value="UniProtKB-KW"/>
</dbReference>
<dbReference type="SFLD" id="SFLDG01129">
    <property type="entry name" value="C1.5:_HAD__Beta-PGM__Phosphata"/>
    <property type="match status" value="1"/>
</dbReference>
<gene>
    <name evidence="5" type="ORF">B4N89_16640</name>
</gene>
<evidence type="ECO:0000256" key="2">
    <source>
        <dbReference type="ARBA" id="ARBA00006171"/>
    </source>
</evidence>
<dbReference type="SUPFAM" id="SSF56784">
    <property type="entry name" value="HAD-like"/>
    <property type="match status" value="1"/>
</dbReference>
<evidence type="ECO:0000256" key="1">
    <source>
        <dbReference type="ARBA" id="ARBA00001946"/>
    </source>
</evidence>
<dbReference type="SFLD" id="SFLDG01135">
    <property type="entry name" value="C1.5.6:_HAD__Beta-PGM__Phospha"/>
    <property type="match status" value="1"/>
</dbReference>
<dbReference type="NCBIfam" id="TIGR01509">
    <property type="entry name" value="HAD-SF-IA-v3"/>
    <property type="match status" value="1"/>
</dbReference>
<name>A0A1T3P065_9ACTN</name>
<dbReference type="PANTHER" id="PTHR46193">
    <property type="entry name" value="6-PHOSPHOGLUCONATE PHOSPHATASE"/>
    <property type="match status" value="1"/>
</dbReference>
<evidence type="ECO:0000256" key="3">
    <source>
        <dbReference type="ARBA" id="ARBA00022723"/>
    </source>
</evidence>
<keyword evidence="3" id="KW-0479">Metal-binding</keyword>
<comment type="similarity">
    <text evidence="2">Belongs to the HAD-like hydrolase superfamily. CbbY/CbbZ/Gph/YieH family.</text>
</comment>
<protein>
    <submittedName>
        <fullName evidence="5">Hydrolase</fullName>
    </submittedName>
</protein>
<dbReference type="GO" id="GO:0046872">
    <property type="term" value="F:metal ion binding"/>
    <property type="evidence" value="ECO:0007669"/>
    <property type="project" value="UniProtKB-KW"/>
</dbReference>
<dbReference type="OrthoDB" id="9812856at2"/>
<dbReference type="NCBIfam" id="TIGR01549">
    <property type="entry name" value="HAD-SF-IA-v1"/>
    <property type="match status" value="1"/>
</dbReference>
<dbReference type="Gene3D" id="1.10.150.240">
    <property type="entry name" value="Putative phosphatase, domain 2"/>
    <property type="match status" value="1"/>
</dbReference>